<comment type="caution">
    <text evidence="1">The sequence shown here is derived from an EMBL/GenBank/DDBJ whole genome shotgun (WGS) entry which is preliminary data.</text>
</comment>
<organism evidence="1 2">
    <name type="scientific">Microbacterium pullorum</name>
    <dbReference type="NCBI Taxonomy" id="2762236"/>
    <lineage>
        <taxon>Bacteria</taxon>
        <taxon>Bacillati</taxon>
        <taxon>Actinomycetota</taxon>
        <taxon>Actinomycetes</taxon>
        <taxon>Micrococcales</taxon>
        <taxon>Microbacteriaceae</taxon>
        <taxon>Microbacterium</taxon>
    </lineage>
</organism>
<protein>
    <submittedName>
        <fullName evidence="1">Uncharacterized protein</fullName>
    </submittedName>
</protein>
<gene>
    <name evidence="1" type="ORF">H9651_04280</name>
</gene>
<sequence length="231" mass="26140">MSTRTRQACERVLAEAPDLSPALAEIVAAFEGAWGEHPSLTPRQAYAIALTLDMWADGDLRSWVDDPREPMHEIGPFVHFDRRALFRIDGNRAWVQSTRDRCYAISHEIQRGILPFNRPGAYIDELLIAAALREAEAYLSDMPEIFESIMARAADESEDSYSIGDEDWDSVSDWFDDICQWDEWEVLVMTGHPLVPAVLDARHPFTWFDVVPASGAGYLQRLQGLAVEDDE</sequence>
<dbReference type="RefSeq" id="WP_191717850.1">
    <property type="nucleotide sequence ID" value="NZ_JACSQP010000002.1"/>
</dbReference>
<dbReference type="EMBL" id="JACSQP010000002">
    <property type="protein sequence ID" value="MBD7956843.1"/>
    <property type="molecule type" value="Genomic_DNA"/>
</dbReference>
<dbReference type="Proteomes" id="UP000648352">
    <property type="component" value="Unassembled WGS sequence"/>
</dbReference>
<proteinExistence type="predicted"/>
<evidence type="ECO:0000313" key="2">
    <source>
        <dbReference type="Proteomes" id="UP000648352"/>
    </source>
</evidence>
<keyword evidence="2" id="KW-1185">Reference proteome</keyword>
<name>A0ABR8S045_9MICO</name>
<accession>A0ABR8S045</accession>
<evidence type="ECO:0000313" key="1">
    <source>
        <dbReference type="EMBL" id="MBD7956843.1"/>
    </source>
</evidence>
<reference evidence="1 2" key="1">
    <citation type="submission" date="2020-08" db="EMBL/GenBank/DDBJ databases">
        <title>A Genomic Blueprint of the Chicken Gut Microbiome.</title>
        <authorList>
            <person name="Gilroy R."/>
            <person name="Ravi A."/>
            <person name="Getino M."/>
            <person name="Pursley I."/>
            <person name="Horton D.L."/>
            <person name="Alikhan N.-F."/>
            <person name="Baker D."/>
            <person name="Gharbi K."/>
            <person name="Hall N."/>
            <person name="Watson M."/>
            <person name="Adriaenssens E.M."/>
            <person name="Foster-Nyarko E."/>
            <person name="Jarju S."/>
            <person name="Secka A."/>
            <person name="Antonio M."/>
            <person name="Oren A."/>
            <person name="Chaudhuri R."/>
            <person name="La Ragione R.M."/>
            <person name="Hildebrand F."/>
            <person name="Pallen M.J."/>
        </authorList>
    </citation>
    <scope>NUCLEOTIDE SEQUENCE [LARGE SCALE GENOMIC DNA]</scope>
    <source>
        <strain evidence="1 2">Sa4CUA7</strain>
    </source>
</reference>